<dbReference type="AlphaFoldDB" id="A0A0A1VTN2"/>
<dbReference type="RefSeq" id="WP_002758270.1">
    <property type="nucleotide sequence ID" value="NZ_BBPA01000034.1"/>
</dbReference>
<evidence type="ECO:0000313" key="2">
    <source>
        <dbReference type="Proteomes" id="UP000030321"/>
    </source>
</evidence>
<dbReference type="EMBL" id="BBPA01000034">
    <property type="protein sequence ID" value="GAL93182.1"/>
    <property type="molecule type" value="Genomic_DNA"/>
</dbReference>
<evidence type="ECO:0000313" key="1">
    <source>
        <dbReference type="EMBL" id="GAL93182.1"/>
    </source>
</evidence>
<sequence>MKLAELRKQGYQALVDSLGVVGMLRFLQQLEVGHGDYTAERHQWLDELTLADFQSYVQQKKSINGGELGG</sequence>
<dbReference type="Proteomes" id="UP000030321">
    <property type="component" value="Unassembled WGS sequence"/>
</dbReference>
<protein>
    <submittedName>
        <fullName evidence="1">Uncharacterized protein</fullName>
    </submittedName>
</protein>
<name>A0A0A1VTN2_MICAE</name>
<comment type="caution">
    <text evidence="1">The sequence shown here is derived from an EMBL/GenBank/DDBJ whole genome shotgun (WGS) entry which is preliminary data.</text>
</comment>
<gene>
    <name evidence="1" type="ORF">N44_01869</name>
</gene>
<accession>A0A0A1VTN2</accession>
<organism evidence="1 2">
    <name type="scientific">Microcystis aeruginosa NIES-44</name>
    <dbReference type="NCBI Taxonomy" id="449439"/>
    <lineage>
        <taxon>Bacteria</taxon>
        <taxon>Bacillati</taxon>
        <taxon>Cyanobacteriota</taxon>
        <taxon>Cyanophyceae</taxon>
        <taxon>Oscillatoriophycideae</taxon>
        <taxon>Chroococcales</taxon>
        <taxon>Microcystaceae</taxon>
        <taxon>Microcystis</taxon>
    </lineage>
</organism>
<reference evidence="2" key="1">
    <citation type="journal article" date="2015" name="Genome">
        <title>Whole Genome Sequence of the Non-Microcystin-Producing Microcystis aeruginosa Strain NIES-44.</title>
        <authorList>
            <person name="Okano K."/>
            <person name="Miyata N."/>
            <person name="Ozaki Y."/>
        </authorList>
    </citation>
    <scope>NUCLEOTIDE SEQUENCE [LARGE SCALE GENOMIC DNA]</scope>
    <source>
        <strain evidence="2">NIES-44</strain>
    </source>
</reference>
<proteinExistence type="predicted"/>